<accession>A0AAV7E6S5</accession>
<keyword evidence="3 8" id="KW-0349">Heme</keyword>
<dbReference type="InterPro" id="IPR017972">
    <property type="entry name" value="Cyt_P450_CS"/>
</dbReference>
<keyword evidence="9" id="KW-0472">Membrane</keyword>
<keyword evidence="9" id="KW-1133">Transmembrane helix</keyword>
<keyword evidence="12" id="KW-1185">Reference proteome</keyword>
<evidence type="ECO:0000256" key="2">
    <source>
        <dbReference type="ARBA" id="ARBA00010617"/>
    </source>
</evidence>
<gene>
    <name evidence="11" type="ORF">H6P81_014847</name>
</gene>
<comment type="similarity">
    <text evidence="2">Belongs to the cytochrome P450 family.</text>
</comment>
<dbReference type="InterPro" id="IPR001128">
    <property type="entry name" value="Cyt_P450"/>
</dbReference>
<dbReference type="CDD" id="cd11072">
    <property type="entry name" value="CYP71-like"/>
    <property type="match status" value="1"/>
</dbReference>
<dbReference type="PRINTS" id="PR00463">
    <property type="entry name" value="EP450I"/>
</dbReference>
<comment type="caution">
    <text evidence="11">The sequence shown here is derived from an EMBL/GenBank/DDBJ whole genome shotgun (WGS) entry which is preliminary data.</text>
</comment>
<feature type="signal peptide" evidence="10">
    <location>
        <begin position="1"/>
        <end position="18"/>
    </location>
</feature>
<dbReference type="PANTHER" id="PTHR47955:SF8">
    <property type="entry name" value="CYTOCHROME P450 71D11-LIKE"/>
    <property type="match status" value="1"/>
</dbReference>
<keyword evidence="4 8" id="KW-0479">Metal-binding</keyword>
<evidence type="ECO:0000256" key="7">
    <source>
        <dbReference type="ARBA" id="ARBA00023033"/>
    </source>
</evidence>
<dbReference type="EMBL" id="JAINDJ010000006">
    <property type="protein sequence ID" value="KAG9443507.1"/>
    <property type="molecule type" value="Genomic_DNA"/>
</dbReference>
<comment type="cofactor">
    <cofactor evidence="1 8">
        <name>heme</name>
        <dbReference type="ChEBI" id="CHEBI:30413"/>
    </cofactor>
</comment>
<keyword evidence="6 8" id="KW-0408">Iron</keyword>
<evidence type="ECO:0000256" key="8">
    <source>
        <dbReference type="PIRSR" id="PIRSR602401-1"/>
    </source>
</evidence>
<proteinExistence type="inferred from homology"/>
<dbReference type="InterPro" id="IPR036396">
    <property type="entry name" value="Cyt_P450_sf"/>
</dbReference>
<dbReference type="PROSITE" id="PS00086">
    <property type="entry name" value="CYTOCHROME_P450"/>
    <property type="match status" value="1"/>
</dbReference>
<dbReference type="Proteomes" id="UP000825729">
    <property type="component" value="Unassembled WGS sequence"/>
</dbReference>
<dbReference type="GO" id="GO:0004497">
    <property type="term" value="F:monooxygenase activity"/>
    <property type="evidence" value="ECO:0007669"/>
    <property type="project" value="UniProtKB-KW"/>
</dbReference>
<keyword evidence="5" id="KW-0560">Oxidoreductase</keyword>
<sequence>MELHLPSILLLFICCCSSSIFFLVQRSAKRSVPAAAAGIKLPPGPRKLPIIGNIHNLVGSHPHRVLRDLAQKYGPLMHLRLGQLSVIVVSSPDMAKEMFKTHDLNFSQRPEMIGGKIITYGNADLVFAPYGDFWRQLRKICILEVLSTKRVQSFSKIREEETMKLVRLISMSPGSAINLSKKLFSLSIDITARGTFGDRCEDRGGFKAALDEAIKLTGGFNVADLFPNSKWVCFLSRAEPKFQRIHIKLDGIVSSIIEAHREKMNNRKTEEEGNCRDGVEDLVDVLLRVQKVHDLEFELTQENIKGVIFDIFAAGTETSSTTMVWAMSYMLKKPKVMQKAQEEIRRIVKNGKVEITENEIAQMNYLKLVIRETLRLCPPLPLLLPRESIDDCEIGGYQIPKKSRVLVNFWAIGRDPKYWDNPEDFVPERFLGTPSVDFRGQNFELIPFGSGRRGCPGILFGLATIERALASLLYYFDWKLADGVKAEDLDMSEAFGITLGRKSSLCVSATPYKMELHLPSILLLLICSIIFLLIFVQKEKRKKPVQAAAAAEEEEEEEAAAAGIKLPPGPRKLPIIGNIHKLVGSHPHYRVLRDLAQKYGPLVNLRLGQRSVVVVSSPDMTKEMFKTHDLNFSQRPEMIAAKILTYGYADLVVAPYGDFWRQLRKICILEVLSAKRVQSFSKIREEETTNLVRFISSSPGSAINLSKKLFMLSIDITARGTFGDRCEVQEGFKEAIDEVIKLAGGFNVADLFPNSQWVCFLSGAGTKFERVHRRLDGIVTNIIEAHRAKKKKRKAEKEGNCREGVEGLVDVLLRVQKDHDLEFELTQENIKGVIFDIFAAGTETSSTAMVWAMSYMLKNPRVMQKAQEEIRRIVKNGKVEITENEITQMNYLKLVIRETLRLCPPLPLLLPRESINDCEIGG</sequence>
<organism evidence="11 12">
    <name type="scientific">Aristolochia fimbriata</name>
    <name type="common">White veined hardy Dutchman's pipe vine</name>
    <dbReference type="NCBI Taxonomy" id="158543"/>
    <lineage>
        <taxon>Eukaryota</taxon>
        <taxon>Viridiplantae</taxon>
        <taxon>Streptophyta</taxon>
        <taxon>Embryophyta</taxon>
        <taxon>Tracheophyta</taxon>
        <taxon>Spermatophyta</taxon>
        <taxon>Magnoliopsida</taxon>
        <taxon>Magnoliidae</taxon>
        <taxon>Piperales</taxon>
        <taxon>Aristolochiaceae</taxon>
        <taxon>Aristolochia</taxon>
    </lineage>
</organism>
<evidence type="ECO:0000256" key="9">
    <source>
        <dbReference type="SAM" id="Phobius"/>
    </source>
</evidence>
<feature type="binding site" description="axial binding residue" evidence="8">
    <location>
        <position position="455"/>
    </location>
    <ligand>
        <name>heme</name>
        <dbReference type="ChEBI" id="CHEBI:30413"/>
    </ligand>
    <ligandPart>
        <name>Fe</name>
        <dbReference type="ChEBI" id="CHEBI:18248"/>
    </ligandPart>
</feature>
<dbReference type="GO" id="GO:0020037">
    <property type="term" value="F:heme binding"/>
    <property type="evidence" value="ECO:0007669"/>
    <property type="project" value="InterPro"/>
</dbReference>
<evidence type="ECO:0000256" key="5">
    <source>
        <dbReference type="ARBA" id="ARBA00023002"/>
    </source>
</evidence>
<name>A0AAV7E6S5_ARIFI</name>
<feature type="chain" id="PRO_5043978320" description="Cytochrome P450" evidence="10">
    <location>
        <begin position="19"/>
        <end position="922"/>
    </location>
</feature>
<dbReference type="GO" id="GO:0005506">
    <property type="term" value="F:iron ion binding"/>
    <property type="evidence" value="ECO:0007669"/>
    <property type="project" value="InterPro"/>
</dbReference>
<evidence type="ECO:0000256" key="1">
    <source>
        <dbReference type="ARBA" id="ARBA00001971"/>
    </source>
</evidence>
<dbReference type="Pfam" id="PF00067">
    <property type="entry name" value="p450"/>
    <property type="match status" value="2"/>
</dbReference>
<dbReference type="PRINTS" id="PR00385">
    <property type="entry name" value="P450"/>
</dbReference>
<evidence type="ECO:0008006" key="13">
    <source>
        <dbReference type="Google" id="ProtNLM"/>
    </source>
</evidence>
<dbReference type="Gene3D" id="1.10.630.10">
    <property type="entry name" value="Cytochrome P450"/>
    <property type="match status" value="2"/>
</dbReference>
<dbReference type="AlphaFoldDB" id="A0AAV7E6S5"/>
<dbReference type="InterPro" id="IPR002401">
    <property type="entry name" value="Cyt_P450_E_grp-I"/>
</dbReference>
<evidence type="ECO:0000256" key="4">
    <source>
        <dbReference type="ARBA" id="ARBA00022723"/>
    </source>
</evidence>
<keyword evidence="9" id="KW-0812">Transmembrane</keyword>
<dbReference type="FunFam" id="1.10.630.10:FF:000008">
    <property type="entry name" value="Cytochrome P450 71D8"/>
    <property type="match status" value="2"/>
</dbReference>
<keyword evidence="7" id="KW-0503">Monooxygenase</keyword>
<evidence type="ECO:0000256" key="6">
    <source>
        <dbReference type="ARBA" id="ARBA00023004"/>
    </source>
</evidence>
<feature type="transmembrane region" description="Helical" evidence="9">
    <location>
        <begin position="516"/>
        <end position="536"/>
    </location>
</feature>
<evidence type="ECO:0000256" key="10">
    <source>
        <dbReference type="SAM" id="SignalP"/>
    </source>
</evidence>
<evidence type="ECO:0000313" key="12">
    <source>
        <dbReference type="Proteomes" id="UP000825729"/>
    </source>
</evidence>
<reference evidence="11 12" key="1">
    <citation type="submission" date="2021-07" db="EMBL/GenBank/DDBJ databases">
        <title>The Aristolochia fimbriata genome: insights into angiosperm evolution, floral development and chemical biosynthesis.</title>
        <authorList>
            <person name="Jiao Y."/>
        </authorList>
    </citation>
    <scope>NUCLEOTIDE SEQUENCE [LARGE SCALE GENOMIC DNA]</scope>
    <source>
        <strain evidence="11">IBCAS-2021</strain>
        <tissue evidence="11">Leaf</tissue>
    </source>
</reference>
<evidence type="ECO:0000256" key="3">
    <source>
        <dbReference type="ARBA" id="ARBA00022617"/>
    </source>
</evidence>
<dbReference type="SUPFAM" id="SSF48264">
    <property type="entry name" value="Cytochrome P450"/>
    <property type="match status" value="2"/>
</dbReference>
<protein>
    <recommendedName>
        <fullName evidence="13">Cytochrome P450</fullName>
    </recommendedName>
</protein>
<keyword evidence="10" id="KW-0732">Signal</keyword>
<evidence type="ECO:0000313" key="11">
    <source>
        <dbReference type="EMBL" id="KAG9443507.1"/>
    </source>
</evidence>
<dbReference type="GO" id="GO:0016705">
    <property type="term" value="F:oxidoreductase activity, acting on paired donors, with incorporation or reduction of molecular oxygen"/>
    <property type="evidence" value="ECO:0007669"/>
    <property type="project" value="InterPro"/>
</dbReference>
<dbReference type="PANTHER" id="PTHR47955">
    <property type="entry name" value="CYTOCHROME P450 FAMILY 71 PROTEIN"/>
    <property type="match status" value="1"/>
</dbReference>